<evidence type="ECO:0000313" key="2">
    <source>
        <dbReference type="Proteomes" id="UP000663844"/>
    </source>
</evidence>
<dbReference type="Proteomes" id="UP000663844">
    <property type="component" value="Unassembled WGS sequence"/>
</dbReference>
<feature type="non-terminal residue" evidence="1">
    <location>
        <position position="1"/>
    </location>
</feature>
<proteinExistence type="predicted"/>
<sequence>SVIEQFIGKTGTRTIFSIEAINAKFIREHAYFKEEDEIVLTPGTYLKVIDKMQPAKDLTIIHLREVIPPFPLVASPFDDNNEEEEQILINSTNPTESTVTSLAKTIYESILFK</sequence>
<protein>
    <submittedName>
        <fullName evidence="1">Uncharacterized protein</fullName>
    </submittedName>
</protein>
<dbReference type="Gene3D" id="3.90.176.10">
    <property type="entry name" value="Toxin ADP-ribosyltransferase, Chain A, domain 1"/>
    <property type="match status" value="1"/>
</dbReference>
<gene>
    <name evidence="1" type="ORF">OXD698_LOCUS43878</name>
</gene>
<evidence type="ECO:0000313" key="1">
    <source>
        <dbReference type="EMBL" id="CAF4259206.1"/>
    </source>
</evidence>
<reference evidence="1" key="1">
    <citation type="submission" date="2021-02" db="EMBL/GenBank/DDBJ databases">
        <authorList>
            <person name="Nowell W R."/>
        </authorList>
    </citation>
    <scope>NUCLEOTIDE SEQUENCE</scope>
</reference>
<organism evidence="1 2">
    <name type="scientific">Adineta steineri</name>
    <dbReference type="NCBI Taxonomy" id="433720"/>
    <lineage>
        <taxon>Eukaryota</taxon>
        <taxon>Metazoa</taxon>
        <taxon>Spiralia</taxon>
        <taxon>Gnathifera</taxon>
        <taxon>Rotifera</taxon>
        <taxon>Eurotatoria</taxon>
        <taxon>Bdelloidea</taxon>
        <taxon>Adinetida</taxon>
        <taxon>Adinetidae</taxon>
        <taxon>Adineta</taxon>
    </lineage>
</organism>
<accession>A0A820FBR8</accession>
<dbReference type="EMBL" id="CAJOAZ010012889">
    <property type="protein sequence ID" value="CAF4259206.1"/>
    <property type="molecule type" value="Genomic_DNA"/>
</dbReference>
<comment type="caution">
    <text evidence="1">The sequence shown here is derived from an EMBL/GenBank/DDBJ whole genome shotgun (WGS) entry which is preliminary data.</text>
</comment>
<dbReference type="AlphaFoldDB" id="A0A820FBR8"/>
<name>A0A820FBR8_9BILA</name>